<dbReference type="Proteomes" id="UP000003011">
    <property type="component" value="Unassembled WGS sequence"/>
</dbReference>
<dbReference type="AlphaFoldDB" id="G5GGL3"/>
<reference evidence="1 2" key="1">
    <citation type="submission" date="2011-08" db="EMBL/GenBank/DDBJ databases">
        <title>The Genome Sequence of Johnsonella ignava ATCC 51276.</title>
        <authorList>
            <consortium name="The Broad Institute Genome Sequencing Platform"/>
            <person name="Earl A."/>
            <person name="Ward D."/>
            <person name="Feldgarden M."/>
            <person name="Gevers D."/>
            <person name="Izard J."/>
            <person name="Blanton J.M."/>
            <person name="Baranova O.V."/>
            <person name="Dewhirst F.E."/>
            <person name="Young S.K."/>
            <person name="Zeng Q."/>
            <person name="Gargeya S."/>
            <person name="Fitzgerald M."/>
            <person name="Haas B."/>
            <person name="Abouelleil A."/>
            <person name="Alvarado L."/>
            <person name="Arachchi H.M."/>
            <person name="Berlin A."/>
            <person name="Brown A."/>
            <person name="Chapman S.B."/>
            <person name="Chen Z."/>
            <person name="Dunbar C."/>
            <person name="Freedman E."/>
            <person name="Gearin G."/>
            <person name="Gellesch M."/>
            <person name="Goldberg J."/>
            <person name="Griggs A."/>
            <person name="Gujja S."/>
            <person name="Heiman D."/>
            <person name="Howarth C."/>
            <person name="Larson L."/>
            <person name="Lui A."/>
            <person name="MacDonald P.J.P."/>
            <person name="Montmayeur A."/>
            <person name="Murphy C."/>
            <person name="Neiman D."/>
            <person name="Pearson M."/>
            <person name="Priest M."/>
            <person name="Roberts A."/>
            <person name="Saif S."/>
            <person name="Shea T."/>
            <person name="Shenoy N."/>
            <person name="Sisk P."/>
            <person name="Stolte C."/>
            <person name="Sykes S."/>
            <person name="Wortman J."/>
            <person name="Nusbaum C."/>
            <person name="Birren B."/>
        </authorList>
    </citation>
    <scope>NUCLEOTIDE SEQUENCE [LARGE SCALE GENOMIC DNA]</scope>
    <source>
        <strain evidence="1 2">ATCC 51276</strain>
    </source>
</reference>
<dbReference type="EMBL" id="ACZL01000012">
    <property type="protein sequence ID" value="EHI56173.1"/>
    <property type="molecule type" value="Genomic_DNA"/>
</dbReference>
<evidence type="ECO:0000313" key="1">
    <source>
        <dbReference type="EMBL" id="EHI56173.1"/>
    </source>
</evidence>
<dbReference type="STRING" id="679200.HMPREF9333_00703"/>
<dbReference type="eggNOG" id="ENOG5030NZW">
    <property type="taxonomic scope" value="Bacteria"/>
</dbReference>
<comment type="caution">
    <text evidence="1">The sequence shown here is derived from an EMBL/GenBank/DDBJ whole genome shotgun (WGS) entry which is preliminary data.</text>
</comment>
<sequence length="200" mass="23747">MKKELDYFYIGHSYGGNQSWFLDFWMHIGGCAALCACDSIILLEKNKIKTGLYPFSIEKLTKGDYIRFGKMMKPYIRPRLGGVDRLDLFIEGINNYFKDLNYTELEVEKLESENEQNYFQAAFFLKNSINKGFPVSFLLLKHKSREFSPILWHWFMIVGYNEYDDELYVKVATYGNWKYYSFRKMWNSGFDNNGGMILYK</sequence>
<evidence type="ECO:0008006" key="3">
    <source>
        <dbReference type="Google" id="ProtNLM"/>
    </source>
</evidence>
<organism evidence="1 2">
    <name type="scientific">Johnsonella ignava ATCC 51276</name>
    <dbReference type="NCBI Taxonomy" id="679200"/>
    <lineage>
        <taxon>Bacteria</taxon>
        <taxon>Bacillati</taxon>
        <taxon>Bacillota</taxon>
        <taxon>Clostridia</taxon>
        <taxon>Lachnospirales</taxon>
        <taxon>Lachnospiraceae</taxon>
        <taxon>Johnsonella</taxon>
    </lineage>
</organism>
<accession>G5GGL3</accession>
<protein>
    <recommendedName>
        <fullName evidence="3">Peptidase C39-like domain-containing protein</fullName>
    </recommendedName>
</protein>
<proteinExistence type="predicted"/>
<name>G5GGL3_9FIRM</name>
<keyword evidence="2" id="KW-1185">Reference proteome</keyword>
<gene>
    <name evidence="1" type="ORF">HMPREF9333_00703</name>
</gene>
<dbReference type="HOGENOM" id="CLU_115419_0_0_9"/>
<evidence type="ECO:0000313" key="2">
    <source>
        <dbReference type="Proteomes" id="UP000003011"/>
    </source>
</evidence>